<keyword evidence="2" id="KW-0238">DNA-binding</keyword>
<dbReference type="RefSeq" id="WP_381744633.1">
    <property type="nucleotide sequence ID" value="NZ_JBHSDP010000030.1"/>
</dbReference>
<dbReference type="EMBL" id="JBHSDP010000030">
    <property type="protein sequence ID" value="MFC4333277.1"/>
    <property type="molecule type" value="Genomic_DNA"/>
</dbReference>
<dbReference type="PANTHER" id="PTHR11019:SF199">
    <property type="entry name" value="HTH-TYPE TRANSCRIPTIONAL REGULATOR NIMR"/>
    <property type="match status" value="1"/>
</dbReference>
<dbReference type="PANTHER" id="PTHR11019">
    <property type="entry name" value="HTH-TYPE TRANSCRIPTIONAL REGULATOR NIMR"/>
    <property type="match status" value="1"/>
</dbReference>
<dbReference type="Pfam" id="PF12833">
    <property type="entry name" value="HTH_18"/>
    <property type="match status" value="1"/>
</dbReference>
<dbReference type="PROSITE" id="PS01124">
    <property type="entry name" value="HTH_ARAC_FAMILY_2"/>
    <property type="match status" value="1"/>
</dbReference>
<evidence type="ECO:0000256" key="1">
    <source>
        <dbReference type="ARBA" id="ARBA00023015"/>
    </source>
</evidence>
<keyword evidence="6" id="KW-1185">Reference proteome</keyword>
<dbReference type="InterPro" id="IPR009057">
    <property type="entry name" value="Homeodomain-like_sf"/>
</dbReference>
<evidence type="ECO:0000313" key="6">
    <source>
        <dbReference type="Proteomes" id="UP001595824"/>
    </source>
</evidence>
<dbReference type="InterPro" id="IPR011051">
    <property type="entry name" value="RmlC_Cupin_sf"/>
</dbReference>
<evidence type="ECO:0000256" key="3">
    <source>
        <dbReference type="ARBA" id="ARBA00023163"/>
    </source>
</evidence>
<name>A0ABV8TRM5_9ACTN</name>
<evidence type="ECO:0000256" key="2">
    <source>
        <dbReference type="ARBA" id="ARBA00023125"/>
    </source>
</evidence>
<protein>
    <submittedName>
        <fullName evidence="5">Helix-turn-helix domain-containing protein</fullName>
    </submittedName>
</protein>
<dbReference type="InterPro" id="IPR003313">
    <property type="entry name" value="AraC-bd"/>
</dbReference>
<feature type="domain" description="HTH araC/xylS-type" evidence="4">
    <location>
        <begin position="129"/>
        <end position="226"/>
    </location>
</feature>
<dbReference type="SMART" id="SM00342">
    <property type="entry name" value="HTH_ARAC"/>
    <property type="match status" value="1"/>
</dbReference>
<dbReference type="SUPFAM" id="SSF46689">
    <property type="entry name" value="Homeodomain-like"/>
    <property type="match status" value="2"/>
</dbReference>
<evidence type="ECO:0000259" key="4">
    <source>
        <dbReference type="PROSITE" id="PS01124"/>
    </source>
</evidence>
<dbReference type="Pfam" id="PF02311">
    <property type="entry name" value="AraC_binding"/>
    <property type="match status" value="1"/>
</dbReference>
<dbReference type="InterPro" id="IPR018062">
    <property type="entry name" value="HTH_AraC-typ_CS"/>
</dbReference>
<dbReference type="InterPro" id="IPR018060">
    <property type="entry name" value="HTH_AraC"/>
</dbReference>
<dbReference type="Gene3D" id="2.60.120.10">
    <property type="entry name" value="Jelly Rolls"/>
    <property type="match status" value="1"/>
</dbReference>
<dbReference type="PROSITE" id="PS00041">
    <property type="entry name" value="HTH_ARAC_FAMILY_1"/>
    <property type="match status" value="1"/>
</dbReference>
<keyword evidence="1" id="KW-0805">Transcription regulation</keyword>
<dbReference type="Gene3D" id="1.10.10.60">
    <property type="entry name" value="Homeodomain-like"/>
    <property type="match status" value="1"/>
</dbReference>
<comment type="caution">
    <text evidence="5">The sequence shown here is derived from an EMBL/GenBank/DDBJ whole genome shotgun (WGS) entry which is preliminary data.</text>
</comment>
<accession>A0ABV8TRM5</accession>
<evidence type="ECO:0000313" key="5">
    <source>
        <dbReference type="EMBL" id="MFC4333277.1"/>
    </source>
</evidence>
<dbReference type="InterPro" id="IPR014710">
    <property type="entry name" value="RmlC-like_jellyroll"/>
</dbReference>
<gene>
    <name evidence="5" type="ORF">ACFPC0_37065</name>
</gene>
<dbReference type="Proteomes" id="UP001595824">
    <property type="component" value="Unassembled WGS sequence"/>
</dbReference>
<proteinExistence type="predicted"/>
<dbReference type="SUPFAM" id="SSF51182">
    <property type="entry name" value="RmlC-like cupins"/>
    <property type="match status" value="1"/>
</dbReference>
<organism evidence="5 6">
    <name type="scientific">Streptomyces andamanensis</name>
    <dbReference type="NCBI Taxonomy" id="1565035"/>
    <lineage>
        <taxon>Bacteria</taxon>
        <taxon>Bacillati</taxon>
        <taxon>Actinomycetota</taxon>
        <taxon>Actinomycetes</taxon>
        <taxon>Kitasatosporales</taxon>
        <taxon>Streptomycetaceae</taxon>
        <taxon>Streptomyces</taxon>
    </lineage>
</organism>
<keyword evidence="3" id="KW-0804">Transcription</keyword>
<sequence length="233" mass="25666">MCITTEGHPVHVHDFHQFLYVPLGRIVVTVRDADHVLSPAVGLWMPAGVPHSARFDPDSLVVSESFEAERYRLPYTRASVVPVGEARRRLLLARMRSSGATPGDTALFAELAGDERRLPLPRPVSTAARAVAVALLRDPGDQRTATEWAEALYTSSTSLRRAFRVETGLSFSEWRTRARLNRSLALLAEGHQVGAVATRVGFVSANGFILAFRRHFDRTPGAYVRERTAPVVG</sequence>
<reference evidence="6" key="1">
    <citation type="journal article" date="2019" name="Int. J. Syst. Evol. Microbiol.">
        <title>The Global Catalogue of Microorganisms (GCM) 10K type strain sequencing project: providing services to taxonomists for standard genome sequencing and annotation.</title>
        <authorList>
            <consortium name="The Broad Institute Genomics Platform"/>
            <consortium name="The Broad Institute Genome Sequencing Center for Infectious Disease"/>
            <person name="Wu L."/>
            <person name="Ma J."/>
        </authorList>
    </citation>
    <scope>NUCLEOTIDE SEQUENCE [LARGE SCALE GENOMIC DNA]</scope>
    <source>
        <strain evidence="6">PCU 347</strain>
    </source>
</reference>